<keyword evidence="7" id="KW-0624">Polysaccharide degradation</keyword>
<evidence type="ECO:0000256" key="7">
    <source>
        <dbReference type="ARBA" id="ARBA00023326"/>
    </source>
</evidence>
<evidence type="ECO:0000256" key="3">
    <source>
        <dbReference type="ARBA" id="ARBA00022651"/>
    </source>
</evidence>
<keyword evidence="3" id="KW-0858">Xylan degradation</keyword>
<feature type="signal peptide" evidence="9">
    <location>
        <begin position="1"/>
        <end position="21"/>
    </location>
</feature>
<feature type="compositionally biased region" description="Polar residues" evidence="8">
    <location>
        <begin position="22"/>
        <end position="39"/>
    </location>
</feature>
<name>A0ABY5TR44_9GAMM</name>
<evidence type="ECO:0000313" key="11">
    <source>
        <dbReference type="EMBL" id="UVW36295.1"/>
    </source>
</evidence>
<keyword evidence="2" id="KW-0964">Secreted</keyword>
<dbReference type="Proteomes" id="UP001059934">
    <property type="component" value="Chromosome"/>
</dbReference>
<dbReference type="PANTHER" id="PTHR38050">
    <property type="match status" value="1"/>
</dbReference>
<dbReference type="SUPFAM" id="SSF52266">
    <property type="entry name" value="SGNH hydrolase"/>
    <property type="match status" value="1"/>
</dbReference>
<dbReference type="Gene3D" id="3.40.50.1820">
    <property type="entry name" value="alpha/beta hydrolase"/>
    <property type="match status" value="1"/>
</dbReference>
<dbReference type="PROSITE" id="PS51257">
    <property type="entry name" value="PROKAR_LIPOPROTEIN"/>
    <property type="match status" value="1"/>
</dbReference>
<dbReference type="EMBL" id="CP103416">
    <property type="protein sequence ID" value="UVW36295.1"/>
    <property type="molecule type" value="Genomic_DNA"/>
</dbReference>
<evidence type="ECO:0000256" key="1">
    <source>
        <dbReference type="ARBA" id="ARBA00004613"/>
    </source>
</evidence>
<dbReference type="InterPro" id="IPR036514">
    <property type="entry name" value="SGNH_hydro_sf"/>
</dbReference>
<dbReference type="InterPro" id="IPR043595">
    <property type="entry name" value="FaeB/C/D"/>
</dbReference>
<feature type="domain" description="SGNH hydrolase-type esterase" evidence="10">
    <location>
        <begin position="314"/>
        <end position="493"/>
    </location>
</feature>
<keyword evidence="12" id="KW-1185">Reference proteome</keyword>
<feature type="region of interest" description="Disordered" evidence="8">
    <location>
        <begin position="22"/>
        <end position="42"/>
    </location>
</feature>
<keyword evidence="4 9" id="KW-0732">Signal</keyword>
<gene>
    <name evidence="11" type="ORF">NYF23_06725</name>
</gene>
<evidence type="ECO:0000256" key="8">
    <source>
        <dbReference type="SAM" id="MobiDB-lite"/>
    </source>
</evidence>
<evidence type="ECO:0000313" key="12">
    <source>
        <dbReference type="Proteomes" id="UP001059934"/>
    </source>
</evidence>
<evidence type="ECO:0000256" key="9">
    <source>
        <dbReference type="SAM" id="SignalP"/>
    </source>
</evidence>
<keyword evidence="6" id="KW-0119">Carbohydrate metabolism</keyword>
<proteinExistence type="predicted"/>
<dbReference type="InterPro" id="IPR029058">
    <property type="entry name" value="AB_hydrolase_fold"/>
</dbReference>
<reference evidence="11" key="1">
    <citation type="submission" date="2022-08" db="EMBL/GenBank/DDBJ databases">
        <title>Catabolic pathway analysis in culturable SAR92 clade bacteria reveals their overlooked roles in DMSP degradation in coastal seas.</title>
        <authorList>
            <person name="He X."/>
            <person name="Zhang X."/>
            <person name="Zhang Y."/>
        </authorList>
    </citation>
    <scope>NUCLEOTIDE SEQUENCE</scope>
    <source>
        <strain evidence="11">H455</strain>
    </source>
</reference>
<evidence type="ECO:0000256" key="6">
    <source>
        <dbReference type="ARBA" id="ARBA00023277"/>
    </source>
</evidence>
<accession>A0ABY5TR44</accession>
<evidence type="ECO:0000259" key="10">
    <source>
        <dbReference type="Pfam" id="PF13472"/>
    </source>
</evidence>
<feature type="chain" id="PRO_5047429908" evidence="9">
    <location>
        <begin position="22"/>
        <end position="509"/>
    </location>
</feature>
<dbReference type="SUPFAM" id="SSF53474">
    <property type="entry name" value="alpha/beta-Hydrolases"/>
    <property type="match status" value="1"/>
</dbReference>
<dbReference type="Pfam" id="PF13472">
    <property type="entry name" value="Lipase_GDSL_2"/>
    <property type="match status" value="1"/>
</dbReference>
<evidence type="ECO:0000256" key="4">
    <source>
        <dbReference type="ARBA" id="ARBA00022729"/>
    </source>
</evidence>
<evidence type="ECO:0000256" key="2">
    <source>
        <dbReference type="ARBA" id="ARBA00022525"/>
    </source>
</evidence>
<dbReference type="Gene3D" id="3.40.50.1110">
    <property type="entry name" value="SGNH hydrolase"/>
    <property type="match status" value="1"/>
</dbReference>
<protein>
    <submittedName>
        <fullName evidence="11">GDSL-type esterase/lipase family protein</fullName>
    </submittedName>
</protein>
<dbReference type="InterPro" id="IPR013830">
    <property type="entry name" value="SGNH_hydro"/>
</dbReference>
<sequence length="509" mass="55317">MKSFILICVLLLSACGGGDSAATASISTPEPQTPASSPSVPEASLYEEKTITQTIDGALVERTYRLRYPENLTENQYPVVFFFHGAGGDGKDWLDNNPILADLIDAGEFIGVFPDGYQNNWNVSGETHANDVEFVGLILNSTDPSGFLDLTRTYAIGISSGAGLVNKVAKETSFFHAIAPLLSQQTQSVAETVSPQALSVFQVNGSEDTLVSANGGNGGNGFADSIFISAQASAENWAANASCNMTPANQIINWGDFTVEEYAFSDCTGNTRVRYFSVVDSGHSLSFGEDFTLYQLIWSFFKASESPQNIKLLALGDSYTIGQSVCESCSFPMQLKAALEMEYAEQDHIELQIIAETGWSTTNLKNAIATLTPAEDFDLATLLIGVNNQYRNNPFSLYETEFVELVNSAINFVGGDASKLIILSIPNYAFTQLGQSIGPDTISAEIELYNNFAKNYAEENEITYVYITDITEQGLEKPALLGSDNFHPSELAYSEFVERIMPLALEKLK</sequence>
<evidence type="ECO:0000256" key="5">
    <source>
        <dbReference type="ARBA" id="ARBA00022801"/>
    </source>
</evidence>
<organism evidence="11 12">
    <name type="scientific">SAR92 clade bacterium H455</name>
    <dbReference type="NCBI Taxonomy" id="2974818"/>
    <lineage>
        <taxon>Bacteria</taxon>
        <taxon>Pseudomonadati</taxon>
        <taxon>Pseudomonadota</taxon>
        <taxon>Gammaproteobacteria</taxon>
        <taxon>Cellvibrionales</taxon>
        <taxon>Porticoccaceae</taxon>
        <taxon>SAR92 clade</taxon>
    </lineage>
</organism>
<dbReference type="CDD" id="cd01832">
    <property type="entry name" value="SGNH_hydrolase_like_1"/>
    <property type="match status" value="1"/>
</dbReference>
<comment type="subcellular location">
    <subcellularLocation>
        <location evidence="1">Secreted</location>
    </subcellularLocation>
</comment>
<keyword evidence="5" id="KW-0378">Hydrolase</keyword>
<dbReference type="PANTHER" id="PTHR38050:SF2">
    <property type="entry name" value="FERULOYL ESTERASE C-RELATED"/>
    <property type="match status" value="1"/>
</dbReference>